<dbReference type="PANTHER" id="PTHR33376">
    <property type="match status" value="1"/>
</dbReference>
<feature type="chain" id="PRO_5043869777" evidence="2">
    <location>
        <begin position="25"/>
        <end position="344"/>
    </location>
</feature>
<comment type="caution">
    <text evidence="3">The sequence shown here is derived from an EMBL/GenBank/DDBJ whole genome shotgun (WGS) entry which is preliminary data.</text>
</comment>
<gene>
    <name evidence="3" type="primary">yiaO_1</name>
    <name evidence="3" type="ORF">NCTC11327_00785</name>
</gene>
<dbReference type="PANTHER" id="PTHR33376:SF15">
    <property type="entry name" value="BLL6794 PROTEIN"/>
    <property type="match status" value="1"/>
</dbReference>
<evidence type="ECO:0000313" key="3">
    <source>
        <dbReference type="EMBL" id="SUP21713.1"/>
    </source>
</evidence>
<dbReference type="GO" id="GO:0055085">
    <property type="term" value="P:transmembrane transport"/>
    <property type="evidence" value="ECO:0007669"/>
    <property type="project" value="InterPro"/>
</dbReference>
<evidence type="ECO:0000256" key="2">
    <source>
        <dbReference type="SAM" id="SignalP"/>
    </source>
</evidence>
<dbReference type="CDD" id="cd13665">
    <property type="entry name" value="PBP2_TRAP_Dctp3_4"/>
    <property type="match status" value="1"/>
</dbReference>
<dbReference type="EMBL" id="UHIP01000001">
    <property type="protein sequence ID" value="SUP21713.1"/>
    <property type="molecule type" value="Genomic_DNA"/>
</dbReference>
<dbReference type="Proteomes" id="UP000254626">
    <property type="component" value="Unassembled WGS sequence"/>
</dbReference>
<dbReference type="RefSeq" id="WP_020331269.1">
    <property type="nucleotide sequence ID" value="NZ_AP028128.1"/>
</dbReference>
<accession>A0AAX2LL56</accession>
<proteinExistence type="predicted"/>
<dbReference type="Gene3D" id="3.40.190.170">
    <property type="entry name" value="Bacterial extracellular solute-binding protein, family 7"/>
    <property type="match status" value="1"/>
</dbReference>
<dbReference type="AlphaFoldDB" id="A0AAX2LL56"/>
<dbReference type="Pfam" id="PF03480">
    <property type="entry name" value="DctP"/>
    <property type="match status" value="1"/>
</dbReference>
<dbReference type="GeneID" id="29386025"/>
<sequence>MKKITTLTYACALGTLIAASSAQAADVTLRFGHFWPAVSAAQKDIFQAWADQVKQDSDGRIKVDIYASSMLAKPPAQYDAVSHQIIDVTATVQGYTANRFPLTQVVELPGVVKTAVQGSCVIQSLYNEGLIASEYKDTKPLFLFTHGPGMLHTKDKKVEKPEDLANLRIRRPTSVVASFLEKVKALPVGMPAPDSYQSLQRGVIDGVALPWEGATVFKINELANNHTDIGGLYSLAFIVTMNKDVYNRLDPQLKAVIDKNSGMSWSLKSGESFDALDSKGMAEAKKMGDNIYTVSDSDMQSEWKPVLDSVTQDYLDALEAKGLPAKAVYKRAMELSSGSCANPA</sequence>
<organism evidence="3 4">
    <name type="scientific">Vibrio fluvialis</name>
    <dbReference type="NCBI Taxonomy" id="676"/>
    <lineage>
        <taxon>Bacteria</taxon>
        <taxon>Pseudomonadati</taxon>
        <taxon>Pseudomonadota</taxon>
        <taxon>Gammaproteobacteria</taxon>
        <taxon>Vibrionales</taxon>
        <taxon>Vibrionaceae</taxon>
        <taxon>Vibrio</taxon>
    </lineage>
</organism>
<keyword evidence="1 2" id="KW-0732">Signal</keyword>
<name>A0AAX2LL56_VIBFL</name>
<feature type="signal peptide" evidence="2">
    <location>
        <begin position="1"/>
        <end position="24"/>
    </location>
</feature>
<evidence type="ECO:0000313" key="4">
    <source>
        <dbReference type="Proteomes" id="UP000254626"/>
    </source>
</evidence>
<protein>
    <submittedName>
        <fullName evidence="3">TRAP dicarboxylate transporter subunit DctP</fullName>
    </submittedName>
</protein>
<evidence type="ECO:0000256" key="1">
    <source>
        <dbReference type="ARBA" id="ARBA00022729"/>
    </source>
</evidence>
<dbReference type="InterPro" id="IPR018389">
    <property type="entry name" value="DctP_fam"/>
</dbReference>
<dbReference type="InterPro" id="IPR038404">
    <property type="entry name" value="TRAP_DctP_sf"/>
</dbReference>
<dbReference type="NCBIfam" id="NF037995">
    <property type="entry name" value="TRAP_S1"/>
    <property type="match status" value="1"/>
</dbReference>
<reference evidence="3 4" key="1">
    <citation type="submission" date="2018-06" db="EMBL/GenBank/DDBJ databases">
        <authorList>
            <consortium name="Pathogen Informatics"/>
            <person name="Doyle S."/>
        </authorList>
    </citation>
    <scope>NUCLEOTIDE SEQUENCE [LARGE SCALE GENOMIC DNA]</scope>
    <source>
        <strain evidence="3 4">NCTC11327</strain>
    </source>
</reference>